<evidence type="ECO:0000256" key="3">
    <source>
        <dbReference type="ARBA" id="ARBA00022989"/>
    </source>
</evidence>
<dbReference type="GO" id="GO:0016020">
    <property type="term" value="C:membrane"/>
    <property type="evidence" value="ECO:0007669"/>
    <property type="project" value="UniProtKB-SubCell"/>
</dbReference>
<dbReference type="Proteomes" id="UP000503462">
    <property type="component" value="Chromosome 1"/>
</dbReference>
<dbReference type="PANTHER" id="PTHR42718:SF27">
    <property type="entry name" value="TRANSPORTER, PUTATIVE-RELATED"/>
    <property type="match status" value="1"/>
</dbReference>
<dbReference type="InterPro" id="IPR011701">
    <property type="entry name" value="MFS"/>
</dbReference>
<dbReference type="PROSITE" id="PS50850">
    <property type="entry name" value="MFS"/>
    <property type="match status" value="1"/>
</dbReference>
<feature type="transmembrane region" description="Helical" evidence="5">
    <location>
        <begin position="97"/>
        <end position="117"/>
    </location>
</feature>
<gene>
    <name evidence="7" type="ORF">AMS68_000483</name>
</gene>
<comment type="subcellular location">
    <subcellularLocation>
        <location evidence="1">Membrane</location>
        <topology evidence="1">Multi-pass membrane protein</topology>
    </subcellularLocation>
</comment>
<feature type="transmembrane region" description="Helical" evidence="5">
    <location>
        <begin position="423"/>
        <end position="452"/>
    </location>
</feature>
<dbReference type="GO" id="GO:0022857">
    <property type="term" value="F:transmembrane transporter activity"/>
    <property type="evidence" value="ECO:0007669"/>
    <property type="project" value="InterPro"/>
</dbReference>
<proteinExistence type="predicted"/>
<feature type="transmembrane region" description="Helical" evidence="5">
    <location>
        <begin position="507"/>
        <end position="527"/>
    </location>
</feature>
<dbReference type="PANTHER" id="PTHR42718">
    <property type="entry name" value="MAJOR FACILITATOR SUPERFAMILY MULTIDRUG TRANSPORTER MFSC"/>
    <property type="match status" value="1"/>
</dbReference>
<dbReference type="Gene3D" id="1.20.1250.20">
    <property type="entry name" value="MFS general substrate transporter like domains"/>
    <property type="match status" value="1"/>
</dbReference>
<keyword evidence="4 5" id="KW-0472">Membrane</keyword>
<dbReference type="OrthoDB" id="2130629at2759"/>
<feature type="transmembrane region" description="Helical" evidence="5">
    <location>
        <begin position="159"/>
        <end position="181"/>
    </location>
</feature>
<organism evidence="7 8">
    <name type="scientific">Peltaster fructicola</name>
    <dbReference type="NCBI Taxonomy" id="286661"/>
    <lineage>
        <taxon>Eukaryota</taxon>
        <taxon>Fungi</taxon>
        <taxon>Dikarya</taxon>
        <taxon>Ascomycota</taxon>
        <taxon>Pezizomycotina</taxon>
        <taxon>Dothideomycetes</taxon>
        <taxon>Dothideomycetes incertae sedis</taxon>
        <taxon>Peltaster</taxon>
    </lineage>
</organism>
<feature type="transmembrane region" description="Helical" evidence="5">
    <location>
        <begin position="129"/>
        <end position="147"/>
    </location>
</feature>
<feature type="transmembrane region" description="Helical" evidence="5">
    <location>
        <begin position="219"/>
        <end position="238"/>
    </location>
</feature>
<evidence type="ECO:0000313" key="7">
    <source>
        <dbReference type="EMBL" id="QIW94965.1"/>
    </source>
</evidence>
<dbReference type="InterPro" id="IPR036259">
    <property type="entry name" value="MFS_trans_sf"/>
</dbReference>
<evidence type="ECO:0000256" key="5">
    <source>
        <dbReference type="SAM" id="Phobius"/>
    </source>
</evidence>
<feature type="transmembrane region" description="Helical" evidence="5">
    <location>
        <begin position="61"/>
        <end position="85"/>
    </location>
</feature>
<feature type="transmembrane region" description="Helical" evidence="5">
    <location>
        <begin position="290"/>
        <end position="310"/>
    </location>
</feature>
<evidence type="ECO:0000256" key="1">
    <source>
        <dbReference type="ARBA" id="ARBA00004141"/>
    </source>
</evidence>
<evidence type="ECO:0000256" key="2">
    <source>
        <dbReference type="ARBA" id="ARBA00022692"/>
    </source>
</evidence>
<feature type="domain" description="Major facilitator superfamily (MFS) profile" evidence="6">
    <location>
        <begin position="63"/>
        <end position="531"/>
    </location>
</feature>
<reference evidence="7 8" key="1">
    <citation type="journal article" date="2016" name="Sci. Rep.">
        <title>Peltaster fructicola genome reveals evolution from an invasive phytopathogen to an ectophytic parasite.</title>
        <authorList>
            <person name="Xu C."/>
            <person name="Chen H."/>
            <person name="Gleason M.L."/>
            <person name="Xu J.R."/>
            <person name="Liu H."/>
            <person name="Zhang R."/>
            <person name="Sun G."/>
        </authorList>
    </citation>
    <scope>NUCLEOTIDE SEQUENCE [LARGE SCALE GENOMIC DNA]</scope>
    <source>
        <strain evidence="7 8">LNHT1506</strain>
    </source>
</reference>
<feature type="transmembrane region" description="Helical" evidence="5">
    <location>
        <begin position="330"/>
        <end position="357"/>
    </location>
</feature>
<evidence type="ECO:0000259" key="6">
    <source>
        <dbReference type="PROSITE" id="PS50850"/>
    </source>
</evidence>
<accession>A0A6H0XJS5</accession>
<dbReference type="Pfam" id="PF07690">
    <property type="entry name" value="MFS_1"/>
    <property type="match status" value="1"/>
</dbReference>
<feature type="transmembrane region" description="Helical" evidence="5">
    <location>
        <begin position="369"/>
        <end position="389"/>
    </location>
</feature>
<dbReference type="Gene3D" id="1.20.1720.10">
    <property type="entry name" value="Multidrug resistance protein D"/>
    <property type="match status" value="1"/>
</dbReference>
<dbReference type="InterPro" id="IPR020846">
    <property type="entry name" value="MFS_dom"/>
</dbReference>
<feature type="transmembrane region" description="Helical" evidence="5">
    <location>
        <begin position="258"/>
        <end position="278"/>
    </location>
</feature>
<keyword evidence="2 5" id="KW-0812">Transmembrane</keyword>
<evidence type="ECO:0000256" key="4">
    <source>
        <dbReference type="ARBA" id="ARBA00023136"/>
    </source>
</evidence>
<feature type="transmembrane region" description="Helical" evidence="5">
    <location>
        <begin position="395"/>
        <end position="416"/>
    </location>
</feature>
<dbReference type="SUPFAM" id="SSF103473">
    <property type="entry name" value="MFS general substrate transporter"/>
    <property type="match status" value="1"/>
</dbReference>
<name>A0A6H0XJS5_9PEZI</name>
<protein>
    <recommendedName>
        <fullName evidence="6">Major facilitator superfamily (MFS) profile domain-containing protein</fullName>
    </recommendedName>
</protein>
<feature type="transmembrane region" description="Helical" evidence="5">
    <location>
        <begin position="187"/>
        <end position="207"/>
    </location>
</feature>
<sequence length="538" mass="57515">MATTTILELQTLESKPEHVTINTRLPASTSSHERIALPANESADTSPNDEATTVLSTSRTVIVIAQLIGLQLFSSFCNGIAVVGLPAIIDTIELDAGLLLWPTSVFYLTAGSCLMLAGSITDVLGTRPMILAANMLLVASAFACGVARTGSELIAFRGLQGISFAMAVPASVSVISTNIASGRPRNLGFSCLGFSSPLGFLLGLVLGGVMVDNVGWRPAFHLAGATTALLCVFGFWALPHDRQSRPIRTILKQLALDIDWVGTIVLSAGITILSYVLAMLSSDIKNIRSASNISLLVISVAMIPVFIWWMDYQVKHNRPAVMPNSLWHNSSFTSICIMVLLSNSVSNNMELFCSLFFQQVQGYSALEASIRILPALVTAVLINISIGYFVNRLPVMLVVSTAAAVTALSPLLMAVIRPQWPYWYMAFPAQGFLQVCTNTLFTVGLLIISAVFPSRTQALGGAVFNTCAQLGTSIGLTITQVITELVTANSQEVDKSSPSALMDGYRAVFWTLFAMMVLVGLTGALGLRRVGKIGVKQD</sequence>
<dbReference type="AlphaFoldDB" id="A0A6H0XJS5"/>
<keyword evidence="3 5" id="KW-1133">Transmembrane helix</keyword>
<keyword evidence="8" id="KW-1185">Reference proteome</keyword>
<evidence type="ECO:0000313" key="8">
    <source>
        <dbReference type="Proteomes" id="UP000503462"/>
    </source>
</evidence>
<dbReference type="EMBL" id="CP051139">
    <property type="protein sequence ID" value="QIW94965.1"/>
    <property type="molecule type" value="Genomic_DNA"/>
</dbReference>